<evidence type="ECO:0000313" key="8">
    <source>
        <dbReference type="Proteomes" id="UP000613193"/>
    </source>
</evidence>
<keyword evidence="2 5" id="KW-0812">Transmembrane</keyword>
<protein>
    <submittedName>
        <fullName evidence="7">CvpA family protein</fullName>
    </submittedName>
</protein>
<evidence type="ECO:0000256" key="3">
    <source>
        <dbReference type="ARBA" id="ARBA00022989"/>
    </source>
</evidence>
<name>A0A934UNV6_9SPHI</name>
<dbReference type="InterPro" id="IPR014044">
    <property type="entry name" value="CAP_dom"/>
</dbReference>
<dbReference type="PANTHER" id="PTHR31157:SF1">
    <property type="entry name" value="SCP DOMAIN-CONTAINING PROTEIN"/>
    <property type="match status" value="1"/>
</dbReference>
<evidence type="ECO:0000256" key="4">
    <source>
        <dbReference type="ARBA" id="ARBA00023136"/>
    </source>
</evidence>
<evidence type="ECO:0000256" key="2">
    <source>
        <dbReference type="ARBA" id="ARBA00022692"/>
    </source>
</evidence>
<dbReference type="Pfam" id="PF00188">
    <property type="entry name" value="CAP"/>
    <property type="match status" value="1"/>
</dbReference>
<gene>
    <name evidence="7" type="ORF">I5M19_15855</name>
</gene>
<reference evidence="7" key="1">
    <citation type="submission" date="2020-12" db="EMBL/GenBank/DDBJ databases">
        <title>Bacterial novel species Mucilaginibacter sp. SD-g isolated from soil.</title>
        <authorList>
            <person name="Jung H.-Y."/>
        </authorList>
    </citation>
    <scope>NUCLEOTIDE SEQUENCE</scope>
    <source>
        <strain evidence="7">SD-g</strain>
    </source>
</reference>
<proteinExistence type="predicted"/>
<evidence type="ECO:0000313" key="7">
    <source>
        <dbReference type="EMBL" id="MBK0380799.1"/>
    </source>
</evidence>
<dbReference type="GO" id="GO:0016020">
    <property type="term" value="C:membrane"/>
    <property type="evidence" value="ECO:0007669"/>
    <property type="project" value="UniProtKB-SubCell"/>
</dbReference>
<evidence type="ECO:0000259" key="6">
    <source>
        <dbReference type="Pfam" id="PF00188"/>
    </source>
</evidence>
<feature type="transmembrane region" description="Helical" evidence="5">
    <location>
        <begin position="59"/>
        <end position="79"/>
    </location>
</feature>
<organism evidence="7 8">
    <name type="scientific">Mucilaginibacter segetis</name>
    <dbReference type="NCBI Taxonomy" id="2793071"/>
    <lineage>
        <taxon>Bacteria</taxon>
        <taxon>Pseudomonadati</taxon>
        <taxon>Bacteroidota</taxon>
        <taxon>Sphingobacteriia</taxon>
        <taxon>Sphingobacteriales</taxon>
        <taxon>Sphingobacteriaceae</taxon>
        <taxon>Mucilaginibacter</taxon>
    </lineage>
</organism>
<dbReference type="EMBL" id="JAEHFW010000003">
    <property type="protein sequence ID" value="MBK0380799.1"/>
    <property type="molecule type" value="Genomic_DNA"/>
</dbReference>
<dbReference type="AlphaFoldDB" id="A0A934UNV6"/>
<keyword evidence="4 5" id="KW-0472">Membrane</keyword>
<evidence type="ECO:0000256" key="5">
    <source>
        <dbReference type="SAM" id="Phobius"/>
    </source>
</evidence>
<feature type="transmembrane region" description="Helical" evidence="5">
    <location>
        <begin position="113"/>
        <end position="132"/>
    </location>
</feature>
<keyword evidence="3 5" id="KW-1133">Transmembrane helix</keyword>
<feature type="transmembrane region" description="Helical" evidence="5">
    <location>
        <begin position="31"/>
        <end position="52"/>
    </location>
</feature>
<dbReference type="PANTHER" id="PTHR31157">
    <property type="entry name" value="SCP DOMAIN-CONTAINING PROTEIN"/>
    <property type="match status" value="1"/>
</dbReference>
<dbReference type="GO" id="GO:0009403">
    <property type="term" value="P:toxin biosynthetic process"/>
    <property type="evidence" value="ECO:0007669"/>
    <property type="project" value="InterPro"/>
</dbReference>
<dbReference type="CDD" id="cd05379">
    <property type="entry name" value="CAP_bacterial"/>
    <property type="match status" value="1"/>
</dbReference>
<dbReference type="Proteomes" id="UP000613193">
    <property type="component" value="Unassembled WGS sequence"/>
</dbReference>
<dbReference type="RefSeq" id="WP_200067335.1">
    <property type="nucleotide sequence ID" value="NZ_JAEHFW010000003.1"/>
</dbReference>
<dbReference type="Gene3D" id="3.40.33.10">
    <property type="entry name" value="CAP"/>
    <property type="match status" value="1"/>
</dbReference>
<dbReference type="InterPro" id="IPR003825">
    <property type="entry name" value="Colicin-V_CvpA"/>
</dbReference>
<accession>A0A934UNV6</accession>
<dbReference type="SUPFAM" id="SSF55797">
    <property type="entry name" value="PR-1-like"/>
    <property type="match status" value="1"/>
</dbReference>
<feature type="domain" description="SCP" evidence="6">
    <location>
        <begin position="203"/>
        <end position="305"/>
    </location>
</feature>
<comment type="subcellular location">
    <subcellularLocation>
        <location evidence="1">Membrane</location>
        <topology evidence="1">Multi-pass membrane protein</topology>
    </subcellularLocation>
</comment>
<sequence>MNYIDLLLSLIFVACIWVSTTRGFILSSLVLISWIGSLIIGFLGYSYIAWILLKLSPSFGVWAAPLGFFIAVIIGRVILDKLEGLLLHEVPERAHNNVINKILGVVPGVINGYIWATLLATLMLLIPFTNSISQKTRDSKLASALVNKVSWLDDKMSPVFSNALNHTLNGNGAELGEEKSVKLPFTKDNAKPRPDLEAQMLILVNKERTSRGLNPVKADPEMTVVARKHSVDMFVRGYFSHYTPEGTNPFGRMKKGNITFITAGENLALAQTLSIAHKGLMNSPGHKANILNPSFGRLGIGILDGGIYGLMITQDFRN</sequence>
<keyword evidence="8" id="KW-1185">Reference proteome</keyword>
<comment type="caution">
    <text evidence="7">The sequence shown here is derived from an EMBL/GenBank/DDBJ whole genome shotgun (WGS) entry which is preliminary data.</text>
</comment>
<dbReference type="Pfam" id="PF02674">
    <property type="entry name" value="Colicin_V"/>
    <property type="match status" value="1"/>
</dbReference>
<evidence type="ECO:0000256" key="1">
    <source>
        <dbReference type="ARBA" id="ARBA00004141"/>
    </source>
</evidence>
<dbReference type="InterPro" id="IPR035940">
    <property type="entry name" value="CAP_sf"/>
</dbReference>